<comment type="caution">
    <text evidence="3">The sequence shown here is derived from an EMBL/GenBank/DDBJ whole genome shotgun (WGS) entry which is preliminary data.</text>
</comment>
<name>A0A2U1MJ68_ARTAN</name>
<evidence type="ECO:0000256" key="1">
    <source>
        <dbReference type="SAM" id="MobiDB-lite"/>
    </source>
</evidence>
<evidence type="ECO:0000313" key="3">
    <source>
        <dbReference type="EMBL" id="PWA61266.1"/>
    </source>
</evidence>
<dbReference type="AlphaFoldDB" id="A0A2U1MJ68"/>
<dbReference type="Pfam" id="PF25042">
    <property type="entry name" value="DUF7787"/>
    <property type="match status" value="1"/>
</dbReference>
<protein>
    <recommendedName>
        <fullName evidence="2">DUF7787 domain-containing protein</fullName>
    </recommendedName>
</protein>
<evidence type="ECO:0000313" key="4">
    <source>
        <dbReference type="Proteomes" id="UP000245207"/>
    </source>
</evidence>
<feature type="compositionally biased region" description="Polar residues" evidence="1">
    <location>
        <begin position="125"/>
        <end position="146"/>
    </location>
</feature>
<dbReference type="Proteomes" id="UP000245207">
    <property type="component" value="Unassembled WGS sequence"/>
</dbReference>
<dbReference type="STRING" id="35608.A0A2U1MJ68"/>
<proteinExistence type="predicted"/>
<evidence type="ECO:0000259" key="2">
    <source>
        <dbReference type="Pfam" id="PF25042"/>
    </source>
</evidence>
<keyword evidence="4" id="KW-1185">Reference proteome</keyword>
<reference evidence="3 4" key="1">
    <citation type="journal article" date="2018" name="Mol. Plant">
        <title>The genome of Artemisia annua provides insight into the evolution of Asteraceae family and artemisinin biosynthesis.</title>
        <authorList>
            <person name="Shen Q."/>
            <person name="Zhang L."/>
            <person name="Liao Z."/>
            <person name="Wang S."/>
            <person name="Yan T."/>
            <person name="Shi P."/>
            <person name="Liu M."/>
            <person name="Fu X."/>
            <person name="Pan Q."/>
            <person name="Wang Y."/>
            <person name="Lv Z."/>
            <person name="Lu X."/>
            <person name="Zhang F."/>
            <person name="Jiang W."/>
            <person name="Ma Y."/>
            <person name="Chen M."/>
            <person name="Hao X."/>
            <person name="Li L."/>
            <person name="Tang Y."/>
            <person name="Lv G."/>
            <person name="Zhou Y."/>
            <person name="Sun X."/>
            <person name="Brodelius P.E."/>
            <person name="Rose J.K.C."/>
            <person name="Tang K."/>
        </authorList>
    </citation>
    <scope>NUCLEOTIDE SEQUENCE [LARGE SCALE GENOMIC DNA]</scope>
    <source>
        <strain evidence="4">cv. Huhao1</strain>
        <tissue evidence="3">Leaf</tissue>
    </source>
</reference>
<feature type="region of interest" description="Disordered" evidence="1">
    <location>
        <begin position="125"/>
        <end position="154"/>
    </location>
</feature>
<accession>A0A2U1MJ68</accession>
<feature type="domain" description="DUF7787" evidence="2">
    <location>
        <begin position="14"/>
        <end position="64"/>
    </location>
</feature>
<gene>
    <name evidence="3" type="ORF">CTI12_AA194430</name>
</gene>
<dbReference type="PANTHER" id="PTHR35096">
    <property type="entry name" value="BNAA08G28570D PROTEIN"/>
    <property type="match status" value="1"/>
</dbReference>
<dbReference type="InterPro" id="IPR056689">
    <property type="entry name" value="DUF7787"/>
</dbReference>
<organism evidence="3 4">
    <name type="scientific">Artemisia annua</name>
    <name type="common">Sweet wormwood</name>
    <dbReference type="NCBI Taxonomy" id="35608"/>
    <lineage>
        <taxon>Eukaryota</taxon>
        <taxon>Viridiplantae</taxon>
        <taxon>Streptophyta</taxon>
        <taxon>Embryophyta</taxon>
        <taxon>Tracheophyta</taxon>
        <taxon>Spermatophyta</taxon>
        <taxon>Magnoliopsida</taxon>
        <taxon>eudicotyledons</taxon>
        <taxon>Gunneridae</taxon>
        <taxon>Pentapetalae</taxon>
        <taxon>asterids</taxon>
        <taxon>campanulids</taxon>
        <taxon>Asterales</taxon>
        <taxon>Asteraceae</taxon>
        <taxon>Asteroideae</taxon>
        <taxon>Anthemideae</taxon>
        <taxon>Artemisiinae</taxon>
        <taxon>Artemisia</taxon>
    </lineage>
</organism>
<dbReference type="PANTHER" id="PTHR35096:SF8">
    <property type="entry name" value="OS03G0308600 PROTEIN"/>
    <property type="match status" value="1"/>
</dbReference>
<dbReference type="EMBL" id="PKPP01005144">
    <property type="protein sequence ID" value="PWA61266.1"/>
    <property type="molecule type" value="Genomic_DNA"/>
</dbReference>
<sequence>MEFQGASGTPWVPKLSLENYLHLEKLDVISSSILRKIIMMHGFKSVKVPKNDLMGAVRSINLMDAHHSTLQCDVSSNAFLSLNDVIRDLSVLHWQECCITAVEAINCVTDFSSVVDEASSKCSKSECNTASSSRNDSVGHKTQSQALDKIKGHTSAKHVKRNFNTVFSSKDDSEGHQAQSHALNTITVTGNRSAEHYKPNFDTIYTPVFSSKVDSEGHKRQSQTLNKRNISANYVKPEVSTVFSSQEDSEGHRTQFQPLKKIDGNTSSARFGEQVDQINRPRRGIKKPTWMNEYVSPKSKASYQI</sequence>
<dbReference type="OrthoDB" id="692230at2759"/>